<protein>
    <submittedName>
        <fullName evidence="1">Uncharacterized protein</fullName>
    </submittedName>
</protein>
<keyword evidence="1" id="KW-0614">Plasmid</keyword>
<dbReference type="HOGENOM" id="CLU_3396132_0_0_0"/>
<sequence>MRGEPFRISGGARSHLPEHHVTLLERWVNKG</sequence>
<proteinExistence type="predicted"/>
<dbReference type="Proteomes" id="UP000010467">
    <property type="component" value="Plasmid pDEIPE02"/>
</dbReference>
<reference evidence="2" key="1">
    <citation type="submission" date="2012-03" db="EMBL/GenBank/DDBJ databases">
        <title>Complete sequence of plasmid 2 of Deinococcus peraridilitoris DSM 19664.</title>
        <authorList>
            <person name="Lucas S."/>
            <person name="Copeland A."/>
            <person name="Lapidus A."/>
            <person name="Glavina del Rio T."/>
            <person name="Dalin E."/>
            <person name="Tice H."/>
            <person name="Bruce D."/>
            <person name="Goodwin L."/>
            <person name="Pitluck S."/>
            <person name="Peters L."/>
            <person name="Mikhailova N."/>
            <person name="Lu M."/>
            <person name="Kyrpides N."/>
            <person name="Mavromatis K."/>
            <person name="Ivanova N."/>
            <person name="Brettin T."/>
            <person name="Detter J.C."/>
            <person name="Han C."/>
            <person name="Larimer F."/>
            <person name="Land M."/>
            <person name="Hauser L."/>
            <person name="Markowitz V."/>
            <person name="Cheng J.-F."/>
            <person name="Hugenholtz P."/>
            <person name="Woyke T."/>
            <person name="Wu D."/>
            <person name="Pukall R."/>
            <person name="Steenblock K."/>
            <person name="Brambilla E."/>
            <person name="Klenk H.-P."/>
            <person name="Eisen J.A."/>
        </authorList>
    </citation>
    <scope>NUCLEOTIDE SEQUENCE [LARGE SCALE GENOMIC DNA]</scope>
    <source>
        <strain evidence="2">DSM 19664 / LMG 22246 / CIP 109416 / KR-200</strain>
        <plasmid evidence="2">Plasmid pDEIPE02</plasmid>
    </source>
</reference>
<dbReference type="EMBL" id="CP003384">
    <property type="protein sequence ID" value="AFZ69772.1"/>
    <property type="molecule type" value="Genomic_DNA"/>
</dbReference>
<name>L0A9G4_DEIPD</name>
<geneLocation type="plasmid" evidence="1 2">
    <name>pDEIPE02</name>
</geneLocation>
<evidence type="ECO:0000313" key="1">
    <source>
        <dbReference type="EMBL" id="AFZ69772.1"/>
    </source>
</evidence>
<dbReference type="AlphaFoldDB" id="L0A9G4"/>
<organism evidence="1 2">
    <name type="scientific">Deinococcus peraridilitoris (strain DSM 19664 / LMG 22246 / CIP 109416 / KR-200)</name>
    <dbReference type="NCBI Taxonomy" id="937777"/>
    <lineage>
        <taxon>Bacteria</taxon>
        <taxon>Thermotogati</taxon>
        <taxon>Deinococcota</taxon>
        <taxon>Deinococci</taxon>
        <taxon>Deinococcales</taxon>
        <taxon>Deinococcaceae</taxon>
        <taxon>Deinococcus</taxon>
    </lineage>
</organism>
<dbReference type="KEGG" id="dpd:Deipe_4444"/>
<evidence type="ECO:0000313" key="2">
    <source>
        <dbReference type="Proteomes" id="UP000010467"/>
    </source>
</evidence>
<keyword evidence="2" id="KW-1185">Reference proteome</keyword>
<accession>L0A9G4</accession>
<gene>
    <name evidence="1" type="ordered locus">Deipe_4444</name>
</gene>